<proteinExistence type="predicted"/>
<dbReference type="InterPro" id="IPR036249">
    <property type="entry name" value="Thioredoxin-like_sf"/>
</dbReference>
<dbReference type="GO" id="GO:0005975">
    <property type="term" value="P:carbohydrate metabolic process"/>
    <property type="evidence" value="ECO:0007669"/>
    <property type="project" value="InterPro"/>
</dbReference>
<evidence type="ECO:0000259" key="1">
    <source>
        <dbReference type="Pfam" id="PF03190"/>
    </source>
</evidence>
<dbReference type="RefSeq" id="WP_035134031.1">
    <property type="nucleotide sequence ID" value="NZ_JRLV01000010.1"/>
</dbReference>
<dbReference type="EMBL" id="JRLV01000010">
    <property type="protein sequence ID" value="KGO80497.1"/>
    <property type="molecule type" value="Genomic_DNA"/>
</dbReference>
<dbReference type="Gene3D" id="1.50.10.10">
    <property type="match status" value="1"/>
</dbReference>
<dbReference type="Proteomes" id="UP000030129">
    <property type="component" value="Unassembled WGS sequence"/>
</dbReference>
<dbReference type="SUPFAM" id="SSF48208">
    <property type="entry name" value="Six-hairpin glycosidases"/>
    <property type="match status" value="1"/>
</dbReference>
<dbReference type="eggNOG" id="COG1331">
    <property type="taxonomic scope" value="Bacteria"/>
</dbReference>
<dbReference type="PIRSF" id="PIRSF006402">
    <property type="entry name" value="UCP006402_thioredoxin"/>
    <property type="match status" value="1"/>
</dbReference>
<feature type="domain" description="Spermatogenesis-associated protein 20-like TRX" evidence="1">
    <location>
        <begin position="2"/>
        <end position="156"/>
    </location>
</feature>
<accession>A0A0A2LJR8</accession>
<reference evidence="2 3" key="1">
    <citation type="submission" date="2013-09" db="EMBL/GenBank/DDBJ databases">
        <authorList>
            <person name="Zeng Z."/>
            <person name="Chen C."/>
        </authorList>
    </citation>
    <scope>NUCLEOTIDE SEQUENCE [LARGE SCALE GENOMIC DNA]</scope>
    <source>
        <strain evidence="2 3">F44-8</strain>
    </source>
</reference>
<dbReference type="PANTHER" id="PTHR42899">
    <property type="entry name" value="SPERMATOGENESIS-ASSOCIATED PROTEIN 20"/>
    <property type="match status" value="1"/>
</dbReference>
<dbReference type="Gene3D" id="3.40.30.10">
    <property type="entry name" value="Glutaredoxin"/>
    <property type="match status" value="1"/>
</dbReference>
<dbReference type="InterPro" id="IPR004879">
    <property type="entry name" value="Ssp411-like_TRX"/>
</dbReference>
<sequence length="673" mass="77956">MNELHFETSPYLLQHANNPIHWKAWNDHALAKARDENKLIILSVGYSACHWCHVMEHESFEDSEVAKVMNSHFVSIKVDREERPDVDAVYMKAVQVMTGQGGWPMNVVLLPDGRPVWGGTYFKKENWIASLEQLHQLYATDPNRVTEYAGKLIEGLQAMSLINTNEEEHIPEPNAIRPLVEKWSKSFDWDFGGYARAPKFMMPNNYLFLQRYGYQAQSEDLLNFTDLTLTRMAYGGLFDTIGGGFSRYSVDMKWHVPHFEKMLYDNGQLMSLYAEAYKRTKNPLYKEVIEKTHRFISDELTTANGAFYSALDADSPDNDGHSEEGAFYVWEQQELQQLLKDDFTAFAKVFNINDFGHWEEGKYVLIQKEPLEKLAKELGYTQEELSSKKKKWENILFHQREKRTKPGLDDKILTSWNAIMLKGYADAYKALGEEQYLDAARKNALFITEYLWDPDGFLWRTYKDGKAKIEAFLEDYAHVADAFISLYQATLDEKWLLYAKQLTDYTLENFYDEQKMFFAYNSQKAEQLITPHYETEDNVIPASNSVMANVLYKLSVIFDNNYYEKTALQMLHNMIPNMDYPSAFSNWLNLWLDLSADNKELAVCGTEATTSIKTINSEYLPHVLIAGSTGESSIPILKNRFVKDKQLFYICKNKTCELPHTSISETLNNLKIK</sequence>
<dbReference type="AlphaFoldDB" id="A0A0A2LJR8"/>
<name>A0A0A2LJR8_9FLAO</name>
<dbReference type="SUPFAM" id="SSF52833">
    <property type="entry name" value="Thioredoxin-like"/>
    <property type="match status" value="1"/>
</dbReference>
<keyword evidence="3" id="KW-1185">Reference proteome</keyword>
<evidence type="ECO:0000313" key="3">
    <source>
        <dbReference type="Proteomes" id="UP000030129"/>
    </source>
</evidence>
<dbReference type="STRING" id="1406840.Q763_10810"/>
<gene>
    <name evidence="2" type="ORF">Q763_10810</name>
</gene>
<evidence type="ECO:0000313" key="2">
    <source>
        <dbReference type="EMBL" id="KGO80497.1"/>
    </source>
</evidence>
<dbReference type="InterPro" id="IPR008928">
    <property type="entry name" value="6-hairpin_glycosidase_sf"/>
</dbReference>
<dbReference type="CDD" id="cd02955">
    <property type="entry name" value="SSP411"/>
    <property type="match status" value="1"/>
</dbReference>
<dbReference type="InterPro" id="IPR024705">
    <property type="entry name" value="Ssp411"/>
</dbReference>
<comment type="caution">
    <text evidence="2">The sequence shown here is derived from an EMBL/GenBank/DDBJ whole genome shotgun (WGS) entry which is preliminary data.</text>
</comment>
<dbReference type="InterPro" id="IPR012341">
    <property type="entry name" value="6hp_glycosidase-like_sf"/>
</dbReference>
<organism evidence="2 3">
    <name type="scientific">Flavobacterium beibuense F44-8</name>
    <dbReference type="NCBI Taxonomy" id="1406840"/>
    <lineage>
        <taxon>Bacteria</taxon>
        <taxon>Pseudomonadati</taxon>
        <taxon>Bacteroidota</taxon>
        <taxon>Flavobacteriia</taxon>
        <taxon>Flavobacteriales</taxon>
        <taxon>Flavobacteriaceae</taxon>
        <taxon>Flavobacterium</taxon>
    </lineage>
</organism>
<dbReference type="PANTHER" id="PTHR42899:SF1">
    <property type="entry name" value="SPERMATOGENESIS-ASSOCIATED PROTEIN 20"/>
    <property type="match status" value="1"/>
</dbReference>
<dbReference type="Pfam" id="PF03190">
    <property type="entry name" value="Thioredox_DsbH"/>
    <property type="match status" value="1"/>
</dbReference>
<protein>
    <submittedName>
        <fullName evidence="2">Thioredoxin</fullName>
    </submittedName>
</protein>